<dbReference type="Proteomes" id="UP000282613">
    <property type="component" value="Unassembled WGS sequence"/>
</dbReference>
<evidence type="ECO:0000313" key="3">
    <source>
        <dbReference type="WBParaSite" id="TASK_0000796601-mRNA-1"/>
    </source>
</evidence>
<dbReference type="EMBL" id="UYRS01018707">
    <property type="protein sequence ID" value="VDK39330.1"/>
    <property type="molecule type" value="Genomic_DNA"/>
</dbReference>
<gene>
    <name evidence="1" type="ORF">TASK_LOCUS7967</name>
</gene>
<evidence type="ECO:0000313" key="2">
    <source>
        <dbReference type="Proteomes" id="UP000282613"/>
    </source>
</evidence>
<dbReference type="WBParaSite" id="TASK_0000796601-mRNA-1">
    <property type="protein sequence ID" value="TASK_0000796601-mRNA-1"/>
    <property type="gene ID" value="TASK_0000796601"/>
</dbReference>
<protein>
    <submittedName>
        <fullName evidence="1 3">Uncharacterized protein</fullName>
    </submittedName>
</protein>
<dbReference type="AlphaFoldDB" id="A0A0R3WBF2"/>
<organism evidence="3">
    <name type="scientific">Taenia asiatica</name>
    <name type="common">Asian tapeworm</name>
    <dbReference type="NCBI Taxonomy" id="60517"/>
    <lineage>
        <taxon>Eukaryota</taxon>
        <taxon>Metazoa</taxon>
        <taxon>Spiralia</taxon>
        <taxon>Lophotrochozoa</taxon>
        <taxon>Platyhelminthes</taxon>
        <taxon>Cestoda</taxon>
        <taxon>Eucestoda</taxon>
        <taxon>Cyclophyllidea</taxon>
        <taxon>Taeniidae</taxon>
        <taxon>Taenia</taxon>
    </lineage>
</organism>
<name>A0A0R3WBF2_TAEAS</name>
<evidence type="ECO:0000313" key="1">
    <source>
        <dbReference type="EMBL" id="VDK39330.1"/>
    </source>
</evidence>
<reference evidence="1 2" key="2">
    <citation type="submission" date="2018-11" db="EMBL/GenBank/DDBJ databases">
        <authorList>
            <consortium name="Pathogen Informatics"/>
        </authorList>
    </citation>
    <scope>NUCLEOTIDE SEQUENCE [LARGE SCALE GENOMIC DNA]</scope>
</reference>
<keyword evidence="2" id="KW-1185">Reference proteome</keyword>
<reference evidence="3" key="1">
    <citation type="submission" date="2017-02" db="UniProtKB">
        <authorList>
            <consortium name="WormBaseParasite"/>
        </authorList>
    </citation>
    <scope>IDENTIFICATION</scope>
</reference>
<proteinExistence type="predicted"/>
<sequence length="163" mass="17827">MVGGEMIGSLQADLYFLIGHAYHLLRRGVFGSSLRRFDSLAKKNRAVEAFTQEPRRLYPSAYRVSRNLSTEGSEGKTSVLEGMSHICNGNGVEHRVPSVHDGTAVDVLWKDPGHTHKRPCRRAKTCASRHHSASSAAIAVGLLPNIQAALQPKKTEKLVGSKE</sequence>
<accession>A0A0R3WBF2</accession>